<keyword evidence="3 6" id="KW-0812">Transmembrane</keyword>
<evidence type="ECO:0000256" key="2">
    <source>
        <dbReference type="ARBA" id="ARBA00010596"/>
    </source>
</evidence>
<comment type="similarity">
    <text evidence="2 6">Belongs to the YIP1 family.</text>
</comment>
<name>A0A915HQ20_ROMCU</name>
<protein>
    <recommendedName>
        <fullName evidence="6">Protein YIPF</fullName>
    </recommendedName>
</protein>
<dbReference type="InterPro" id="IPR006977">
    <property type="entry name" value="Yip1_dom"/>
</dbReference>
<keyword evidence="4 6" id="KW-1133">Transmembrane helix</keyword>
<dbReference type="GO" id="GO:0006888">
    <property type="term" value="P:endoplasmic reticulum to Golgi vesicle-mediated transport"/>
    <property type="evidence" value="ECO:0007669"/>
    <property type="project" value="InterPro"/>
</dbReference>
<evidence type="ECO:0000259" key="8">
    <source>
        <dbReference type="Pfam" id="PF04893"/>
    </source>
</evidence>
<evidence type="ECO:0000256" key="3">
    <source>
        <dbReference type="ARBA" id="ARBA00022692"/>
    </source>
</evidence>
<sequence length="303" mass="32891">MGTHAHKRNAFFSGTRISEQLNYWIQMKNTWQTDNQQWYSGGSQWSPGDASSTGYDIPIDDFCPDQQPTINDFLGPGVKATPTAKNQSKSPVPPFYSSTTSGSGKSLGVGLPAGVPFWDSQPHTRDSSDGVEDDDKPLLEELGINFDHIRQKTFAVLNPLLTADMSVLNDNDLAGPLVFCLLFGFSLLLHGKLHFGYIYGIGLLGCASMYVLLNLMSNNGISLTCAVSVLGYCLLPMSILSLIAAVFSFKGTTGLIIALAAVLWCSLSSSKLFVTALLMDKQRILVAYPCSLFYGVFALLAIY</sequence>
<accession>A0A915HQ20</accession>
<dbReference type="GO" id="GO:0000139">
    <property type="term" value="C:Golgi membrane"/>
    <property type="evidence" value="ECO:0007669"/>
    <property type="project" value="UniProtKB-SubCell"/>
</dbReference>
<organism evidence="9 10">
    <name type="scientific">Romanomermis culicivorax</name>
    <name type="common">Nematode worm</name>
    <dbReference type="NCBI Taxonomy" id="13658"/>
    <lineage>
        <taxon>Eukaryota</taxon>
        <taxon>Metazoa</taxon>
        <taxon>Ecdysozoa</taxon>
        <taxon>Nematoda</taxon>
        <taxon>Enoplea</taxon>
        <taxon>Dorylaimia</taxon>
        <taxon>Mermithida</taxon>
        <taxon>Mermithoidea</taxon>
        <taxon>Mermithidae</taxon>
        <taxon>Romanomermis</taxon>
    </lineage>
</organism>
<dbReference type="InterPro" id="IPR045231">
    <property type="entry name" value="Yip1/4-like"/>
</dbReference>
<feature type="domain" description="Yip1" evidence="8">
    <location>
        <begin position="158"/>
        <end position="299"/>
    </location>
</feature>
<feature type="region of interest" description="Disordered" evidence="7">
    <location>
        <begin position="79"/>
        <end position="103"/>
    </location>
</feature>
<reference evidence="10" key="1">
    <citation type="submission" date="2022-11" db="UniProtKB">
        <authorList>
            <consortium name="WormBaseParasite"/>
        </authorList>
    </citation>
    <scope>IDENTIFICATION</scope>
</reference>
<evidence type="ECO:0000256" key="7">
    <source>
        <dbReference type="SAM" id="MobiDB-lite"/>
    </source>
</evidence>
<dbReference type="PANTHER" id="PTHR21236">
    <property type="entry name" value="GOLGI MEMBRANE PROTEIN YIP1"/>
    <property type="match status" value="1"/>
</dbReference>
<feature type="transmembrane region" description="Helical" evidence="6">
    <location>
        <begin position="229"/>
        <end position="249"/>
    </location>
</feature>
<dbReference type="AlphaFoldDB" id="A0A915HQ20"/>
<dbReference type="PANTHER" id="PTHR21236:SF2">
    <property type="entry name" value="PROTEIN YIPF"/>
    <property type="match status" value="1"/>
</dbReference>
<keyword evidence="9" id="KW-1185">Reference proteome</keyword>
<evidence type="ECO:0000256" key="1">
    <source>
        <dbReference type="ARBA" id="ARBA00004141"/>
    </source>
</evidence>
<comment type="subcellular location">
    <subcellularLocation>
        <location evidence="6">Golgi apparatus membrane</location>
        <topology evidence="6">Multi-pass membrane protein</topology>
    </subcellularLocation>
    <subcellularLocation>
        <location evidence="1">Membrane</location>
        <topology evidence="1">Multi-pass membrane protein</topology>
    </subcellularLocation>
</comment>
<keyword evidence="5 6" id="KW-0472">Membrane</keyword>
<feature type="transmembrane region" description="Helical" evidence="6">
    <location>
        <begin position="197"/>
        <end position="217"/>
    </location>
</feature>
<dbReference type="GO" id="GO:0005802">
    <property type="term" value="C:trans-Golgi network"/>
    <property type="evidence" value="ECO:0007669"/>
    <property type="project" value="TreeGrafter"/>
</dbReference>
<dbReference type="Pfam" id="PF04893">
    <property type="entry name" value="Yip1"/>
    <property type="match status" value="1"/>
</dbReference>
<evidence type="ECO:0000256" key="4">
    <source>
        <dbReference type="ARBA" id="ARBA00022989"/>
    </source>
</evidence>
<evidence type="ECO:0000313" key="9">
    <source>
        <dbReference type="Proteomes" id="UP000887565"/>
    </source>
</evidence>
<feature type="transmembrane region" description="Helical" evidence="6">
    <location>
        <begin position="173"/>
        <end position="191"/>
    </location>
</feature>
<dbReference type="GO" id="GO:0048280">
    <property type="term" value="P:vesicle fusion with Golgi apparatus"/>
    <property type="evidence" value="ECO:0007669"/>
    <property type="project" value="TreeGrafter"/>
</dbReference>
<evidence type="ECO:0000256" key="5">
    <source>
        <dbReference type="ARBA" id="ARBA00023136"/>
    </source>
</evidence>
<dbReference type="Proteomes" id="UP000887565">
    <property type="component" value="Unplaced"/>
</dbReference>
<dbReference type="WBParaSite" id="nRc.2.0.1.t03570-RA">
    <property type="protein sequence ID" value="nRc.2.0.1.t03570-RA"/>
    <property type="gene ID" value="nRc.2.0.1.g03570"/>
</dbReference>
<feature type="transmembrane region" description="Helical" evidence="6">
    <location>
        <begin position="255"/>
        <end position="278"/>
    </location>
</feature>
<proteinExistence type="inferred from homology"/>
<evidence type="ECO:0000313" key="10">
    <source>
        <dbReference type="WBParaSite" id="nRc.2.0.1.t03570-RA"/>
    </source>
</evidence>
<feature type="transmembrane region" description="Helical" evidence="6">
    <location>
        <begin position="285"/>
        <end position="302"/>
    </location>
</feature>
<evidence type="ECO:0000256" key="6">
    <source>
        <dbReference type="RuleBase" id="RU361264"/>
    </source>
</evidence>